<comment type="caution">
    <text evidence="1">The sequence shown here is derived from an EMBL/GenBank/DDBJ whole genome shotgun (WGS) entry which is preliminary data.</text>
</comment>
<reference evidence="1 2" key="1">
    <citation type="submission" date="2023-05" db="EMBL/GenBank/DDBJ databases">
        <title>Adaptations of aquatic viruses from atmosphere-close ecosystems of the Central Arctic Ocean.</title>
        <authorList>
            <person name="Rahlff J."/>
            <person name="Holmfeldt K."/>
        </authorList>
    </citation>
    <scope>NUCLEOTIDE SEQUENCE [LARGE SCALE GENOMIC DNA]</scope>
    <source>
        <strain evidence="1 2">Arc14</strain>
    </source>
</reference>
<gene>
    <name evidence="1" type="ORF">QO192_07610</name>
</gene>
<organism evidence="1 2">
    <name type="scientific">Flavobacterium frigidarium</name>
    <dbReference type="NCBI Taxonomy" id="99286"/>
    <lineage>
        <taxon>Bacteria</taxon>
        <taxon>Pseudomonadati</taxon>
        <taxon>Bacteroidota</taxon>
        <taxon>Flavobacteriia</taxon>
        <taxon>Flavobacteriales</taxon>
        <taxon>Flavobacteriaceae</taxon>
        <taxon>Flavobacterium</taxon>
    </lineage>
</organism>
<dbReference type="RefSeq" id="WP_339658359.1">
    <property type="nucleotide sequence ID" value="NZ_CAXBLC010000029.1"/>
</dbReference>
<dbReference type="EMBL" id="JASMRN010000005">
    <property type="protein sequence ID" value="MEZ7515147.1"/>
    <property type="molecule type" value="Genomic_DNA"/>
</dbReference>
<keyword evidence="2" id="KW-1185">Reference proteome</keyword>
<evidence type="ECO:0008006" key="3">
    <source>
        <dbReference type="Google" id="ProtNLM"/>
    </source>
</evidence>
<proteinExistence type="predicted"/>
<protein>
    <recommendedName>
        <fullName evidence="3">DUF922 domain-containing protein</fullName>
    </recommendedName>
</protein>
<sequence length="194" mass="23427">MKKKILKKVFLPLFIIAVFFFTLTCVNFLDYQKPISFDKINQITFADFRGLEFFQKSLYGNEHFAYVKTTIDYEIEKDSIKIESFFHPSSSYVYNKKAFSNDLLRHEMYHFRITELYVRIAKNKIAKLIKPPTEKIKDLIKETEKEENNFQIKYDDDTFHSYVESEQKKYEKEIDSLLYLHSKFKNPKLYINEN</sequence>
<dbReference type="Proteomes" id="UP001568894">
    <property type="component" value="Unassembled WGS sequence"/>
</dbReference>
<accession>A0ABV4KDZ5</accession>
<name>A0ABV4KDZ5_9FLAO</name>
<evidence type="ECO:0000313" key="1">
    <source>
        <dbReference type="EMBL" id="MEZ7515147.1"/>
    </source>
</evidence>
<evidence type="ECO:0000313" key="2">
    <source>
        <dbReference type="Proteomes" id="UP001568894"/>
    </source>
</evidence>